<organism evidence="2 3">
    <name type="scientific">Abeliophyllum distichum</name>
    <dbReference type="NCBI Taxonomy" id="126358"/>
    <lineage>
        <taxon>Eukaryota</taxon>
        <taxon>Viridiplantae</taxon>
        <taxon>Streptophyta</taxon>
        <taxon>Embryophyta</taxon>
        <taxon>Tracheophyta</taxon>
        <taxon>Spermatophyta</taxon>
        <taxon>Magnoliopsida</taxon>
        <taxon>eudicotyledons</taxon>
        <taxon>Gunneridae</taxon>
        <taxon>Pentapetalae</taxon>
        <taxon>asterids</taxon>
        <taxon>lamiids</taxon>
        <taxon>Lamiales</taxon>
        <taxon>Oleaceae</taxon>
        <taxon>Forsythieae</taxon>
        <taxon>Abeliophyllum</taxon>
    </lineage>
</organism>
<evidence type="ECO:0008006" key="4">
    <source>
        <dbReference type="Google" id="ProtNLM"/>
    </source>
</evidence>
<evidence type="ECO:0000313" key="2">
    <source>
        <dbReference type="EMBL" id="KAL2462042.1"/>
    </source>
</evidence>
<proteinExistence type="predicted"/>
<gene>
    <name evidence="2" type="ORF">Adt_45462</name>
</gene>
<feature type="compositionally biased region" description="Polar residues" evidence="1">
    <location>
        <begin position="82"/>
        <end position="113"/>
    </location>
</feature>
<dbReference type="AlphaFoldDB" id="A0ABD1PDW7"/>
<dbReference type="Proteomes" id="UP001604336">
    <property type="component" value="Unassembled WGS sequence"/>
</dbReference>
<protein>
    <recommendedName>
        <fullName evidence="4">Retrotransposon gag domain-containing protein</fullName>
    </recommendedName>
</protein>
<evidence type="ECO:0000256" key="1">
    <source>
        <dbReference type="SAM" id="MobiDB-lite"/>
    </source>
</evidence>
<keyword evidence="3" id="KW-1185">Reference proteome</keyword>
<reference evidence="3" key="1">
    <citation type="submission" date="2024-07" db="EMBL/GenBank/DDBJ databases">
        <title>Two chromosome-level genome assemblies of Korean endemic species Abeliophyllum distichum and Forsythia ovata (Oleaceae).</title>
        <authorList>
            <person name="Jang H."/>
        </authorList>
    </citation>
    <scope>NUCLEOTIDE SEQUENCE [LARGE SCALE GENOMIC DNA]</scope>
</reference>
<accession>A0ABD1PDW7</accession>
<evidence type="ECO:0000313" key="3">
    <source>
        <dbReference type="Proteomes" id="UP001604336"/>
    </source>
</evidence>
<feature type="region of interest" description="Disordered" evidence="1">
    <location>
        <begin position="74"/>
        <end position="113"/>
    </location>
</feature>
<dbReference type="EMBL" id="JBFOLK010000014">
    <property type="protein sequence ID" value="KAL2462042.1"/>
    <property type="molecule type" value="Genomic_DNA"/>
</dbReference>
<comment type="caution">
    <text evidence="2">The sequence shown here is derived from an EMBL/GenBank/DDBJ whole genome shotgun (WGS) entry which is preliminary data.</text>
</comment>
<sequence>MRKGNDKSLTCYLARFTKEMYNFENITETELFSAFKGSLDMSRMFWRDARSRKPCDYNALVDLIKEKIKSEEMARARDTHVHQSSASEFQSRRQTNVKPSSGVTRNQSVVKIT</sequence>
<name>A0ABD1PDW7_9LAMI</name>